<keyword evidence="8 11" id="KW-0472">Membrane</keyword>
<dbReference type="Proteomes" id="UP000828390">
    <property type="component" value="Unassembled WGS sequence"/>
</dbReference>
<evidence type="ECO:0000313" key="13">
    <source>
        <dbReference type="Proteomes" id="UP000828390"/>
    </source>
</evidence>
<dbReference type="PANTHER" id="PTHR19297">
    <property type="entry name" value="GLYCOSYLTRANSFERASE 14 FAMILY MEMBER"/>
    <property type="match status" value="1"/>
</dbReference>
<organism evidence="12 13">
    <name type="scientific">Dreissena polymorpha</name>
    <name type="common">Zebra mussel</name>
    <name type="synonym">Mytilus polymorpha</name>
    <dbReference type="NCBI Taxonomy" id="45954"/>
    <lineage>
        <taxon>Eukaryota</taxon>
        <taxon>Metazoa</taxon>
        <taxon>Spiralia</taxon>
        <taxon>Lophotrochozoa</taxon>
        <taxon>Mollusca</taxon>
        <taxon>Bivalvia</taxon>
        <taxon>Autobranchia</taxon>
        <taxon>Heteroconchia</taxon>
        <taxon>Euheterodonta</taxon>
        <taxon>Imparidentia</taxon>
        <taxon>Neoheterodontei</taxon>
        <taxon>Myida</taxon>
        <taxon>Dreissenoidea</taxon>
        <taxon>Dreissenidae</taxon>
        <taxon>Dreissena</taxon>
    </lineage>
</organism>
<keyword evidence="7 11" id="KW-1133">Transmembrane helix</keyword>
<evidence type="ECO:0000256" key="10">
    <source>
        <dbReference type="ARBA" id="ARBA00038150"/>
    </source>
</evidence>
<sequence>MSNLTRYIILFGIIDILIVFIFLLHTSLLLPNCKRVMMKNSSSNNVAFVSAHDIREQSRLTDKCFEVSGYRQNVDIGASYQTTPPFENDLSFHVNGYNVTDETIDLLGYMCKNNSTISVRLSGLSNLLSIIKPFIKQDNKLKHINLPHTPLFHYTRLVTDVNCNAIFQGDKDEIKRAENITRVRNFLQPQNYSEMTKNCSYFKRQRGYIDHHLTEVERDFPIAFSLLMFTDIEQSERLLRVIYRPQNFYCIHVDSKTDQAMYDGMSSIASCFDNVIMTSTRFNVQWGTMTVLEPELLCMQELWNKNTAWKYFINLTGQEFPLRTNYELVRILEAFNGSNDIMGLLKRANRDRWQKAGPPPHNITALKGAVHIVANRGYVKFILHDQRAHDLLNWTRQTQVPDETFFATLNHNPQLGVPGAYIGVPETDETIKPYMARFKDWGERKCHGKRVRLICVIGTGDLPELAQSKKLFVNKFHQNFHPYGYDCLEELIANRTRDIYLGDLAFDSRYYGTLGFVKNRV</sequence>
<comment type="similarity">
    <text evidence="10">Belongs to the glycosyltransferase 14 family.</text>
</comment>
<comment type="caution">
    <text evidence="12">The sequence shown here is derived from an EMBL/GenBank/DDBJ whole genome shotgun (WGS) entry which is preliminary data.</text>
</comment>
<evidence type="ECO:0000256" key="11">
    <source>
        <dbReference type="SAM" id="Phobius"/>
    </source>
</evidence>
<proteinExistence type="inferred from homology"/>
<comment type="subcellular location">
    <subcellularLocation>
        <location evidence="1">Membrane</location>
        <topology evidence="1">Single-pass type II membrane protein</topology>
    </subcellularLocation>
</comment>
<reference evidence="12" key="2">
    <citation type="submission" date="2020-11" db="EMBL/GenBank/DDBJ databases">
        <authorList>
            <person name="McCartney M.A."/>
            <person name="Auch B."/>
            <person name="Kono T."/>
            <person name="Mallez S."/>
            <person name="Becker A."/>
            <person name="Gohl D.M."/>
            <person name="Silverstein K.A.T."/>
            <person name="Koren S."/>
            <person name="Bechman K.B."/>
            <person name="Herman A."/>
            <person name="Abrahante J.E."/>
            <person name="Garbe J."/>
        </authorList>
    </citation>
    <scope>NUCLEOTIDE SEQUENCE</scope>
    <source>
        <strain evidence="12">Duluth1</strain>
        <tissue evidence="12">Whole animal</tissue>
    </source>
</reference>
<feature type="transmembrane region" description="Helical" evidence="11">
    <location>
        <begin position="7"/>
        <end position="30"/>
    </location>
</feature>
<name>A0A9D4CT90_DREPO</name>
<dbReference type="InterPro" id="IPR003406">
    <property type="entry name" value="Glyco_trans_14"/>
</dbReference>
<reference evidence="12" key="1">
    <citation type="journal article" date="2019" name="bioRxiv">
        <title>The Genome of the Zebra Mussel, Dreissena polymorpha: A Resource for Invasive Species Research.</title>
        <authorList>
            <person name="McCartney M.A."/>
            <person name="Auch B."/>
            <person name="Kono T."/>
            <person name="Mallez S."/>
            <person name="Zhang Y."/>
            <person name="Obille A."/>
            <person name="Becker A."/>
            <person name="Abrahante J.E."/>
            <person name="Garbe J."/>
            <person name="Badalamenti J.P."/>
            <person name="Herman A."/>
            <person name="Mangelson H."/>
            <person name="Liachko I."/>
            <person name="Sullivan S."/>
            <person name="Sone E.D."/>
            <person name="Koren S."/>
            <person name="Silverstein K.A.T."/>
            <person name="Beckman K.B."/>
            <person name="Gohl D.M."/>
        </authorList>
    </citation>
    <scope>NUCLEOTIDE SEQUENCE</scope>
    <source>
        <strain evidence="12">Duluth1</strain>
        <tissue evidence="12">Whole animal</tissue>
    </source>
</reference>
<dbReference type="GO" id="GO:0008375">
    <property type="term" value="F:acetylglucosaminyltransferase activity"/>
    <property type="evidence" value="ECO:0007669"/>
    <property type="project" value="TreeGrafter"/>
</dbReference>
<evidence type="ECO:0000256" key="1">
    <source>
        <dbReference type="ARBA" id="ARBA00004606"/>
    </source>
</evidence>
<keyword evidence="3" id="KW-0328">Glycosyltransferase</keyword>
<dbReference type="AlphaFoldDB" id="A0A9D4CT90"/>
<comment type="pathway">
    <text evidence="2">Protein modification; protein glycosylation.</text>
</comment>
<evidence type="ECO:0000256" key="4">
    <source>
        <dbReference type="ARBA" id="ARBA00022679"/>
    </source>
</evidence>
<keyword evidence="13" id="KW-1185">Reference proteome</keyword>
<accession>A0A9D4CT90</accession>
<keyword evidence="4" id="KW-0808">Transferase</keyword>
<evidence type="ECO:0000256" key="7">
    <source>
        <dbReference type="ARBA" id="ARBA00022989"/>
    </source>
</evidence>
<protein>
    <recommendedName>
        <fullName evidence="14">Beta-1,3-galactosyl-O-glycosyl-glycoprotein beta-1,6-N-acetylglucosaminyltransferase</fullName>
    </recommendedName>
</protein>
<gene>
    <name evidence="12" type="ORF">DPMN_057289</name>
</gene>
<evidence type="ECO:0000256" key="9">
    <source>
        <dbReference type="ARBA" id="ARBA00023180"/>
    </source>
</evidence>
<evidence type="ECO:0000313" key="12">
    <source>
        <dbReference type="EMBL" id="KAH3731280.1"/>
    </source>
</evidence>
<keyword evidence="6" id="KW-0735">Signal-anchor</keyword>
<dbReference type="PANTHER" id="PTHR19297:SF185">
    <property type="entry name" value="BETA-1,3-GALACTOSYL-O-GLYCOSYL-GLYCOPROTEIN BETA-1,6-N-ACETYLGLUCOSAMINYLTRANSFERASE 3"/>
    <property type="match status" value="1"/>
</dbReference>
<dbReference type="EMBL" id="JAIWYP010000012">
    <property type="protein sequence ID" value="KAH3731280.1"/>
    <property type="molecule type" value="Genomic_DNA"/>
</dbReference>
<evidence type="ECO:0000256" key="6">
    <source>
        <dbReference type="ARBA" id="ARBA00022968"/>
    </source>
</evidence>
<keyword evidence="5 11" id="KW-0812">Transmembrane</keyword>
<evidence type="ECO:0000256" key="2">
    <source>
        <dbReference type="ARBA" id="ARBA00004922"/>
    </source>
</evidence>
<evidence type="ECO:0000256" key="3">
    <source>
        <dbReference type="ARBA" id="ARBA00022676"/>
    </source>
</evidence>
<dbReference type="GO" id="GO:0016020">
    <property type="term" value="C:membrane"/>
    <property type="evidence" value="ECO:0007669"/>
    <property type="project" value="UniProtKB-SubCell"/>
</dbReference>
<evidence type="ECO:0000256" key="5">
    <source>
        <dbReference type="ARBA" id="ARBA00022692"/>
    </source>
</evidence>
<evidence type="ECO:0000256" key="8">
    <source>
        <dbReference type="ARBA" id="ARBA00023136"/>
    </source>
</evidence>
<evidence type="ECO:0008006" key="14">
    <source>
        <dbReference type="Google" id="ProtNLM"/>
    </source>
</evidence>
<dbReference type="Pfam" id="PF02485">
    <property type="entry name" value="Branch"/>
    <property type="match status" value="1"/>
</dbReference>
<dbReference type="OrthoDB" id="2019572at2759"/>
<keyword evidence="9" id="KW-0325">Glycoprotein</keyword>